<dbReference type="GO" id="GO:0016740">
    <property type="term" value="F:transferase activity"/>
    <property type="evidence" value="ECO:0007669"/>
    <property type="project" value="UniProtKB-KW"/>
</dbReference>
<dbReference type="Proteomes" id="UP000184111">
    <property type="component" value="Unassembled WGS sequence"/>
</dbReference>
<sequence>MRLPFGDGLRDALGPPRRARRLGSSPRSRVWRVELGAGPAVVKQIVGGDDAGERYAREVAALRLALRAETPVVPALLGTDADARVMVLEHVGHRRPPAGWTVDYATALARLHASAGPEVTGILPRWQGPDASDTGAFLGLADRLGVPVPPGVPAELDALTDRLAEAPGHALLHGDPCPGNDLHTADGVRFIDFEHASWGSGLVELAYLRIGFPTCWCVTAAPEALLERAERAYLATWRAETGTDLPGLSAGLSPGPSTGPGLGTAPALADACAGWLVRGDALVERAHRDGTDHLSRLPAEDWTWGTVTARERLAHRLAVVGRLTAGHPDLSGLSTLAAAFRERMLTRWPTLGPAPAARP</sequence>
<dbReference type="EMBL" id="FRBI01000001">
    <property type="protein sequence ID" value="SHK65060.1"/>
    <property type="molecule type" value="Genomic_DNA"/>
</dbReference>
<evidence type="ECO:0000259" key="1">
    <source>
        <dbReference type="Pfam" id="PF01636"/>
    </source>
</evidence>
<dbReference type="SUPFAM" id="SSF56112">
    <property type="entry name" value="Protein kinase-like (PK-like)"/>
    <property type="match status" value="1"/>
</dbReference>
<keyword evidence="3" id="KW-1185">Reference proteome</keyword>
<reference evidence="2 3" key="1">
    <citation type="submission" date="2016-11" db="EMBL/GenBank/DDBJ databases">
        <authorList>
            <person name="Jaros S."/>
            <person name="Januszkiewicz K."/>
            <person name="Wedrychowicz H."/>
        </authorList>
    </citation>
    <scope>NUCLEOTIDE SEQUENCE [LARGE SCALE GENOMIC DNA]</scope>
    <source>
        <strain evidence="2 3">CGMCC 4.2025</strain>
    </source>
</reference>
<protein>
    <submittedName>
        <fullName evidence="2">Phosphotransferase enzyme family protein</fullName>
    </submittedName>
</protein>
<dbReference type="InterPro" id="IPR002575">
    <property type="entry name" value="Aminoglycoside_PTrfase"/>
</dbReference>
<feature type="domain" description="Aminoglycoside phosphotransferase" evidence="1">
    <location>
        <begin position="22"/>
        <end position="239"/>
    </location>
</feature>
<evidence type="ECO:0000313" key="3">
    <source>
        <dbReference type="Proteomes" id="UP000184111"/>
    </source>
</evidence>
<dbReference type="RefSeq" id="WP_073492687.1">
    <property type="nucleotide sequence ID" value="NZ_FRBI01000001.1"/>
</dbReference>
<keyword evidence="2" id="KW-0808">Transferase</keyword>
<dbReference type="InterPro" id="IPR011009">
    <property type="entry name" value="Kinase-like_dom_sf"/>
</dbReference>
<dbReference type="STRING" id="310782.SAMN05216499_101268"/>
<organism evidence="2 3">
    <name type="scientific">Actinacidiphila paucisporea</name>
    <dbReference type="NCBI Taxonomy" id="310782"/>
    <lineage>
        <taxon>Bacteria</taxon>
        <taxon>Bacillati</taxon>
        <taxon>Actinomycetota</taxon>
        <taxon>Actinomycetes</taxon>
        <taxon>Kitasatosporales</taxon>
        <taxon>Streptomycetaceae</taxon>
        <taxon>Actinacidiphila</taxon>
    </lineage>
</organism>
<accession>A0A1M6U7B5</accession>
<dbReference type="AlphaFoldDB" id="A0A1M6U7B5"/>
<gene>
    <name evidence="2" type="ORF">SAMN05216499_101268</name>
</gene>
<dbReference type="Gene3D" id="3.90.1200.10">
    <property type="match status" value="1"/>
</dbReference>
<evidence type="ECO:0000313" key="2">
    <source>
        <dbReference type="EMBL" id="SHK65060.1"/>
    </source>
</evidence>
<dbReference type="OrthoDB" id="115252at2"/>
<proteinExistence type="predicted"/>
<dbReference type="Pfam" id="PF01636">
    <property type="entry name" value="APH"/>
    <property type="match status" value="1"/>
</dbReference>
<name>A0A1M6U7B5_9ACTN</name>